<dbReference type="Proteomes" id="UP000253728">
    <property type="component" value="Unassembled WGS sequence"/>
</dbReference>
<evidence type="ECO:0000313" key="1">
    <source>
        <dbReference type="EMBL" id="SSZ30887.1"/>
    </source>
</evidence>
<gene>
    <name evidence="1" type="ORF">NCTC5908_02728</name>
</gene>
<accession>A0A336NJ37</accession>
<dbReference type="EMBL" id="UFSP01000005">
    <property type="protein sequence ID" value="SSZ30887.1"/>
    <property type="molecule type" value="Genomic_DNA"/>
</dbReference>
<reference evidence="1 2" key="1">
    <citation type="submission" date="2018-06" db="EMBL/GenBank/DDBJ databases">
        <authorList>
            <consortium name="Pathogen Informatics"/>
            <person name="Doyle S."/>
        </authorList>
    </citation>
    <scope>NUCLEOTIDE SEQUENCE [LARGE SCALE GENOMIC DNA]</scope>
    <source>
        <strain evidence="1 2">NCTC5908</strain>
    </source>
</reference>
<evidence type="ECO:0000313" key="2">
    <source>
        <dbReference type="Proteomes" id="UP000253728"/>
    </source>
</evidence>
<proteinExistence type="predicted"/>
<organism evidence="1 2">
    <name type="scientific">Aggregatibacter aphrophilus</name>
    <name type="common">Haemophilus aphrophilus</name>
    <dbReference type="NCBI Taxonomy" id="732"/>
    <lineage>
        <taxon>Bacteria</taxon>
        <taxon>Pseudomonadati</taxon>
        <taxon>Pseudomonadota</taxon>
        <taxon>Gammaproteobacteria</taxon>
        <taxon>Pasteurellales</taxon>
        <taxon>Pasteurellaceae</taxon>
        <taxon>Aggregatibacter</taxon>
    </lineage>
</organism>
<name>A0A336NJ37_AGGAP</name>
<protein>
    <submittedName>
        <fullName evidence="1">Uncharacterized protein</fullName>
    </submittedName>
</protein>
<sequence>MSTKKTDGRLDPNAKAVGQPLACQLDIVPIFPVRLV</sequence>
<dbReference type="AlphaFoldDB" id="A0A336NJ37"/>